<name>A0AC35FW78_9BILA</name>
<accession>A0AC35FW78</accession>
<protein>
    <submittedName>
        <fullName evidence="2">Proton-coupled folate transporter</fullName>
    </submittedName>
</protein>
<reference evidence="2" key="1">
    <citation type="submission" date="2022-11" db="UniProtKB">
        <authorList>
            <consortium name="WormBaseParasite"/>
        </authorList>
    </citation>
    <scope>IDENTIFICATION</scope>
</reference>
<sequence>MDWLKRFLSAIRMEPALFFYMCSASLKYPVFQSLLYEKACASRYGERFDCTNIDEIYDDKNLQSDANRLYLISSLCLILPSIFSALLLGSLSDSWNAKIAMIIPFIGLIAGDITMIIPFIGLIAGDVNYLFQTLNVKNSPYYLLISDVLFGICGGYTAIIGTLLSYNVKSTPSDLRSERVAAFEGAIGLGSTMGYALSGIVNEYVGYSYYFLILMVLDTICYFYIVIFAKELESQNGILSSQSIFSRFIEVFHFLISYRNNPYFKIFSFILIALSFEMLVYAGITDIMYSYLRYKLSWNDKPYGWFSGLGSGFNSMAVLFLYPLLHRHGSNDVMLSIYGIITKIIFLFMFAFLFSNWWAYLSLIPITFNRFVSTGLRASSSHFVDYAEQGKLFSLIALIEGITSIIATLAFNGLYPLTLSFFAGTVFVVVAVSLLLPLGLLVNVHKNLKEIQPETNALNPSAISSNNL</sequence>
<dbReference type="Proteomes" id="UP000887580">
    <property type="component" value="Unplaced"/>
</dbReference>
<evidence type="ECO:0000313" key="1">
    <source>
        <dbReference type="Proteomes" id="UP000887580"/>
    </source>
</evidence>
<evidence type="ECO:0000313" key="2">
    <source>
        <dbReference type="WBParaSite" id="PS1159_v2.g20999.t2"/>
    </source>
</evidence>
<organism evidence="1 2">
    <name type="scientific">Panagrolaimus sp. PS1159</name>
    <dbReference type="NCBI Taxonomy" id="55785"/>
    <lineage>
        <taxon>Eukaryota</taxon>
        <taxon>Metazoa</taxon>
        <taxon>Ecdysozoa</taxon>
        <taxon>Nematoda</taxon>
        <taxon>Chromadorea</taxon>
        <taxon>Rhabditida</taxon>
        <taxon>Tylenchina</taxon>
        <taxon>Panagrolaimomorpha</taxon>
        <taxon>Panagrolaimoidea</taxon>
        <taxon>Panagrolaimidae</taxon>
        <taxon>Panagrolaimus</taxon>
    </lineage>
</organism>
<proteinExistence type="predicted"/>
<dbReference type="WBParaSite" id="PS1159_v2.g20999.t2">
    <property type="protein sequence ID" value="PS1159_v2.g20999.t2"/>
    <property type="gene ID" value="PS1159_v2.g20999"/>
</dbReference>